<dbReference type="Pfam" id="PF13449">
    <property type="entry name" value="Phytase-like"/>
    <property type="match status" value="1"/>
</dbReference>
<reference evidence="3 4" key="1">
    <citation type="submission" date="2023-04" db="EMBL/GenBank/DDBJ databases">
        <title>Jannaschia ovalis sp. nov., a marine bacterium isolated from sea tidal flat.</title>
        <authorList>
            <person name="Kwon D.Y."/>
            <person name="Kim J.-J."/>
        </authorList>
    </citation>
    <scope>NUCLEOTIDE SEQUENCE [LARGE SCALE GENOMIC DNA]</scope>
    <source>
        <strain evidence="3 4">GRR-S6-38</strain>
    </source>
</reference>
<dbReference type="SUPFAM" id="SSF101898">
    <property type="entry name" value="NHL repeat"/>
    <property type="match status" value="1"/>
</dbReference>
<dbReference type="RefSeq" id="WP_279964002.1">
    <property type="nucleotide sequence ID" value="NZ_CP122537.1"/>
</dbReference>
<protein>
    <submittedName>
        <fullName evidence="3">Esterase-like activity of phytase family protein</fullName>
    </submittedName>
</protein>
<evidence type="ECO:0000313" key="3">
    <source>
        <dbReference type="EMBL" id="WGH77428.1"/>
    </source>
</evidence>
<dbReference type="EMBL" id="CP122537">
    <property type="protein sequence ID" value="WGH77428.1"/>
    <property type="molecule type" value="Genomic_DNA"/>
</dbReference>
<evidence type="ECO:0000256" key="1">
    <source>
        <dbReference type="SAM" id="SignalP"/>
    </source>
</evidence>
<feature type="signal peptide" evidence="1">
    <location>
        <begin position="1"/>
        <end position="18"/>
    </location>
</feature>
<keyword evidence="1" id="KW-0732">Signal</keyword>
<dbReference type="InterPro" id="IPR014567">
    <property type="entry name" value="UCP031900"/>
</dbReference>
<accession>A0ABY8LB76</accession>
<feature type="chain" id="PRO_5046841382" evidence="1">
    <location>
        <begin position="19"/>
        <end position="282"/>
    </location>
</feature>
<dbReference type="InterPro" id="IPR027372">
    <property type="entry name" value="Phytase-like_dom"/>
</dbReference>
<proteinExistence type="predicted"/>
<evidence type="ECO:0000313" key="4">
    <source>
        <dbReference type="Proteomes" id="UP001243420"/>
    </source>
</evidence>
<organism evidence="3 4">
    <name type="scientific">Jannaschia ovalis</name>
    <dbReference type="NCBI Taxonomy" id="3038773"/>
    <lineage>
        <taxon>Bacteria</taxon>
        <taxon>Pseudomonadati</taxon>
        <taxon>Pseudomonadota</taxon>
        <taxon>Alphaproteobacteria</taxon>
        <taxon>Rhodobacterales</taxon>
        <taxon>Roseobacteraceae</taxon>
        <taxon>Jannaschia</taxon>
    </lineage>
</organism>
<evidence type="ECO:0000259" key="2">
    <source>
        <dbReference type="Pfam" id="PF13449"/>
    </source>
</evidence>
<dbReference type="PIRSF" id="PIRSF031900">
    <property type="entry name" value="UCP031900"/>
    <property type="match status" value="1"/>
</dbReference>
<sequence>MLLRALCVLALGSLPLSAAEYLGSHTWRPDWHGAGGFSALWLAPDGAGFVALSDRGGWVRGALARDGQGAVSGVAVAERGGLLRSDGDALRRDESDAEAIARVGDTWFVAFEGLHRVMRHPDLAEAAERMPQAEAFEDLGSNSGLEALAADAAGTLYAIPERSGSLARPFPVWRFRDGAWDEAFALRRDGRFLVAGADVGPDGRLYLLERDFALVGFRSRLRSFDLSGGDERLELETALRAHDNLEGLAVWRDAAGRLRATMISDDNLRALQRTEFVDYLLE</sequence>
<name>A0ABY8LB76_9RHOB</name>
<feature type="domain" description="Phytase-like" evidence="2">
    <location>
        <begin position="34"/>
        <end position="267"/>
    </location>
</feature>
<keyword evidence="4" id="KW-1185">Reference proteome</keyword>
<dbReference type="Proteomes" id="UP001243420">
    <property type="component" value="Chromosome"/>
</dbReference>
<gene>
    <name evidence="3" type="ORF">P8627_10245</name>
</gene>